<feature type="region of interest" description="Disordered" evidence="1">
    <location>
        <begin position="39"/>
        <end position="64"/>
    </location>
</feature>
<proteinExistence type="predicted"/>
<accession>A0A4Y2JKG8</accession>
<protein>
    <submittedName>
        <fullName evidence="2">Uncharacterized protein</fullName>
    </submittedName>
</protein>
<dbReference type="EMBL" id="BGPR01110682">
    <property type="protein sequence ID" value="GBM89792.1"/>
    <property type="molecule type" value="Genomic_DNA"/>
</dbReference>
<gene>
    <name evidence="2" type="ORF">AVEN_47354_1</name>
</gene>
<name>A0A4Y2JKG8_ARAVE</name>
<evidence type="ECO:0000313" key="3">
    <source>
        <dbReference type="Proteomes" id="UP000499080"/>
    </source>
</evidence>
<sequence>MQEALKRRQQEFVSNLCNLFDIAHADALQLMKIEEDRMSLQRQREPGRPDHLGGVDKKLADKEERTRLRADREEIGQSKMFPLQQPRCHTNHCKKIPLRILVKIWIQKIPQH</sequence>
<comment type="caution">
    <text evidence="2">The sequence shown here is derived from an EMBL/GenBank/DDBJ whole genome shotgun (WGS) entry which is preliminary data.</text>
</comment>
<reference evidence="2 3" key="1">
    <citation type="journal article" date="2019" name="Sci. Rep.">
        <title>Orb-weaving spider Araneus ventricosus genome elucidates the spidroin gene catalogue.</title>
        <authorList>
            <person name="Kono N."/>
            <person name="Nakamura H."/>
            <person name="Ohtoshi R."/>
            <person name="Moran D.A.P."/>
            <person name="Shinohara A."/>
            <person name="Yoshida Y."/>
            <person name="Fujiwara M."/>
            <person name="Mori M."/>
            <person name="Tomita M."/>
            <person name="Arakawa K."/>
        </authorList>
    </citation>
    <scope>NUCLEOTIDE SEQUENCE [LARGE SCALE GENOMIC DNA]</scope>
</reference>
<keyword evidence="3" id="KW-1185">Reference proteome</keyword>
<dbReference type="AlphaFoldDB" id="A0A4Y2JKG8"/>
<dbReference type="Proteomes" id="UP000499080">
    <property type="component" value="Unassembled WGS sequence"/>
</dbReference>
<evidence type="ECO:0000313" key="2">
    <source>
        <dbReference type="EMBL" id="GBM89792.1"/>
    </source>
</evidence>
<dbReference type="OrthoDB" id="8044640at2759"/>
<evidence type="ECO:0000256" key="1">
    <source>
        <dbReference type="SAM" id="MobiDB-lite"/>
    </source>
</evidence>
<organism evidence="2 3">
    <name type="scientific">Araneus ventricosus</name>
    <name type="common">Orbweaver spider</name>
    <name type="synonym">Epeira ventricosa</name>
    <dbReference type="NCBI Taxonomy" id="182803"/>
    <lineage>
        <taxon>Eukaryota</taxon>
        <taxon>Metazoa</taxon>
        <taxon>Ecdysozoa</taxon>
        <taxon>Arthropoda</taxon>
        <taxon>Chelicerata</taxon>
        <taxon>Arachnida</taxon>
        <taxon>Araneae</taxon>
        <taxon>Araneomorphae</taxon>
        <taxon>Entelegynae</taxon>
        <taxon>Araneoidea</taxon>
        <taxon>Araneidae</taxon>
        <taxon>Araneus</taxon>
    </lineage>
</organism>